<evidence type="ECO:0000256" key="3">
    <source>
        <dbReference type="ARBA" id="ARBA00023125"/>
    </source>
</evidence>
<evidence type="ECO:0000259" key="5">
    <source>
        <dbReference type="PROSITE" id="PS50931"/>
    </source>
</evidence>
<proteinExistence type="inferred from homology"/>
<dbReference type="RefSeq" id="WP_347703485.1">
    <property type="nucleotide sequence ID" value="NZ_JBDPZD010000001.1"/>
</dbReference>
<evidence type="ECO:0000313" key="6">
    <source>
        <dbReference type="EMBL" id="MEO3690661.1"/>
    </source>
</evidence>
<dbReference type="Pfam" id="PF00126">
    <property type="entry name" value="HTH_1"/>
    <property type="match status" value="1"/>
</dbReference>
<reference evidence="6 7" key="1">
    <citation type="submission" date="2024-05" db="EMBL/GenBank/DDBJ databases">
        <title>Roseateles sp. DJS-2-20 16S ribosomal RNA gene Genome sequencing and assembly.</title>
        <authorList>
            <person name="Woo H."/>
        </authorList>
    </citation>
    <scope>NUCLEOTIDE SEQUENCE [LARGE SCALE GENOMIC DNA]</scope>
    <source>
        <strain evidence="6 7">DJS-2-20</strain>
    </source>
</reference>
<organism evidence="6 7">
    <name type="scientific">Roseateles paludis</name>
    <dbReference type="NCBI Taxonomy" id="3145238"/>
    <lineage>
        <taxon>Bacteria</taxon>
        <taxon>Pseudomonadati</taxon>
        <taxon>Pseudomonadota</taxon>
        <taxon>Betaproteobacteria</taxon>
        <taxon>Burkholderiales</taxon>
        <taxon>Sphaerotilaceae</taxon>
        <taxon>Roseateles</taxon>
    </lineage>
</organism>
<keyword evidence="2" id="KW-0805">Transcription regulation</keyword>
<dbReference type="Gene3D" id="3.40.190.290">
    <property type="match status" value="1"/>
</dbReference>
<name>A0ABV0FZB7_9BURK</name>
<accession>A0ABV0FZB7</accession>
<keyword evidence="3" id="KW-0238">DNA-binding</keyword>
<dbReference type="Proteomes" id="UP001495147">
    <property type="component" value="Unassembled WGS sequence"/>
</dbReference>
<feature type="domain" description="HTH lysR-type" evidence="5">
    <location>
        <begin position="8"/>
        <end position="65"/>
    </location>
</feature>
<dbReference type="InterPro" id="IPR036388">
    <property type="entry name" value="WH-like_DNA-bd_sf"/>
</dbReference>
<keyword evidence="4" id="KW-0804">Transcription</keyword>
<dbReference type="Pfam" id="PF03466">
    <property type="entry name" value="LysR_substrate"/>
    <property type="match status" value="1"/>
</dbReference>
<dbReference type="InterPro" id="IPR036390">
    <property type="entry name" value="WH_DNA-bd_sf"/>
</dbReference>
<protein>
    <submittedName>
        <fullName evidence="6">LysR family transcriptional regulator</fullName>
    </submittedName>
</protein>
<dbReference type="PRINTS" id="PR00039">
    <property type="entry name" value="HTHLYSR"/>
</dbReference>
<dbReference type="PROSITE" id="PS50931">
    <property type="entry name" value="HTH_LYSR"/>
    <property type="match status" value="1"/>
</dbReference>
<sequence>MPRNFEDLKLGSIELFCRTAELRSFTAAAQASGLTPAAVSRSVSRLEERLGVRLLVRTTRQVRLTDSGQSYYERCRQAIGQLVEAEREVTGEQCVPTGAVRISLPTSYGHHRVLPVLPAFRERYPGITLDVQLTNRNVDFAAEGFDLAVRGRALLDSGLVARKLEDAELVIVATPDYLRRRGRPAVLDELQTHDCIQFMRPATGQVIPWLLRREGADFEQVTRGGFCCSEDILGAVTLARHGAGLLQTYRFIVEDDLQQGRLEAVLPELGGTSRPFSLLYPAQRHMPLRLRVLIDFLLAACGLPRA</sequence>
<dbReference type="InterPro" id="IPR058163">
    <property type="entry name" value="LysR-type_TF_proteobact-type"/>
</dbReference>
<keyword evidence="7" id="KW-1185">Reference proteome</keyword>
<dbReference type="InterPro" id="IPR005119">
    <property type="entry name" value="LysR_subst-bd"/>
</dbReference>
<dbReference type="SUPFAM" id="SSF53850">
    <property type="entry name" value="Periplasmic binding protein-like II"/>
    <property type="match status" value="1"/>
</dbReference>
<dbReference type="SUPFAM" id="SSF46785">
    <property type="entry name" value="Winged helix' DNA-binding domain"/>
    <property type="match status" value="1"/>
</dbReference>
<dbReference type="PANTHER" id="PTHR30537">
    <property type="entry name" value="HTH-TYPE TRANSCRIPTIONAL REGULATOR"/>
    <property type="match status" value="1"/>
</dbReference>
<dbReference type="CDD" id="cd08422">
    <property type="entry name" value="PBP2_CrgA_like"/>
    <property type="match status" value="1"/>
</dbReference>
<dbReference type="Gene3D" id="1.10.10.10">
    <property type="entry name" value="Winged helix-like DNA-binding domain superfamily/Winged helix DNA-binding domain"/>
    <property type="match status" value="1"/>
</dbReference>
<gene>
    <name evidence="6" type="ORF">ABDJ85_04220</name>
</gene>
<dbReference type="PANTHER" id="PTHR30537:SF5">
    <property type="entry name" value="HTH-TYPE TRANSCRIPTIONAL ACTIVATOR TTDR-RELATED"/>
    <property type="match status" value="1"/>
</dbReference>
<evidence type="ECO:0000256" key="4">
    <source>
        <dbReference type="ARBA" id="ARBA00023163"/>
    </source>
</evidence>
<dbReference type="EMBL" id="JBDPZD010000001">
    <property type="protein sequence ID" value="MEO3690661.1"/>
    <property type="molecule type" value="Genomic_DNA"/>
</dbReference>
<comment type="caution">
    <text evidence="6">The sequence shown here is derived from an EMBL/GenBank/DDBJ whole genome shotgun (WGS) entry which is preliminary data.</text>
</comment>
<comment type="similarity">
    <text evidence="1">Belongs to the LysR transcriptional regulatory family.</text>
</comment>
<evidence type="ECO:0000256" key="1">
    <source>
        <dbReference type="ARBA" id="ARBA00009437"/>
    </source>
</evidence>
<evidence type="ECO:0000256" key="2">
    <source>
        <dbReference type="ARBA" id="ARBA00023015"/>
    </source>
</evidence>
<evidence type="ECO:0000313" key="7">
    <source>
        <dbReference type="Proteomes" id="UP001495147"/>
    </source>
</evidence>
<dbReference type="InterPro" id="IPR000847">
    <property type="entry name" value="LysR_HTH_N"/>
</dbReference>